<dbReference type="Proteomes" id="UP001055879">
    <property type="component" value="Linkage Group LG18"/>
</dbReference>
<accession>A0ACB8XFB6</accession>
<organism evidence="1 2">
    <name type="scientific">Arctium lappa</name>
    <name type="common">Greater burdock</name>
    <name type="synonym">Lappa major</name>
    <dbReference type="NCBI Taxonomy" id="4217"/>
    <lineage>
        <taxon>Eukaryota</taxon>
        <taxon>Viridiplantae</taxon>
        <taxon>Streptophyta</taxon>
        <taxon>Embryophyta</taxon>
        <taxon>Tracheophyta</taxon>
        <taxon>Spermatophyta</taxon>
        <taxon>Magnoliopsida</taxon>
        <taxon>eudicotyledons</taxon>
        <taxon>Gunneridae</taxon>
        <taxon>Pentapetalae</taxon>
        <taxon>asterids</taxon>
        <taxon>campanulids</taxon>
        <taxon>Asterales</taxon>
        <taxon>Asteraceae</taxon>
        <taxon>Carduoideae</taxon>
        <taxon>Cardueae</taxon>
        <taxon>Arctiinae</taxon>
        <taxon>Arctium</taxon>
    </lineage>
</organism>
<proteinExistence type="predicted"/>
<evidence type="ECO:0000313" key="2">
    <source>
        <dbReference type="Proteomes" id="UP001055879"/>
    </source>
</evidence>
<reference evidence="2" key="1">
    <citation type="journal article" date="2022" name="Mol. Ecol. Resour.">
        <title>The genomes of chicory, endive, great burdock and yacon provide insights into Asteraceae palaeo-polyploidization history and plant inulin production.</title>
        <authorList>
            <person name="Fan W."/>
            <person name="Wang S."/>
            <person name="Wang H."/>
            <person name="Wang A."/>
            <person name="Jiang F."/>
            <person name="Liu H."/>
            <person name="Zhao H."/>
            <person name="Xu D."/>
            <person name="Zhang Y."/>
        </authorList>
    </citation>
    <scope>NUCLEOTIDE SEQUENCE [LARGE SCALE GENOMIC DNA]</scope>
    <source>
        <strain evidence="2">cv. Niubang</strain>
    </source>
</reference>
<comment type="caution">
    <text evidence="1">The sequence shown here is derived from an EMBL/GenBank/DDBJ whole genome shotgun (WGS) entry which is preliminary data.</text>
</comment>
<protein>
    <submittedName>
        <fullName evidence="1">Uncharacterized protein</fullName>
    </submittedName>
</protein>
<sequence>MQSIYIYIKPKPCSLLSFFSYVLQASIPKGVEQIFAMSPNISDTVKEDLAWGSYTLLRNTNSICVLISIQDV</sequence>
<gene>
    <name evidence="1" type="ORF">L6452_44271</name>
</gene>
<keyword evidence="2" id="KW-1185">Reference proteome</keyword>
<reference evidence="1 2" key="2">
    <citation type="journal article" date="2022" name="Mol. Ecol. Resour.">
        <title>The genomes of chicory, endive, great burdock and yacon provide insights into Asteraceae paleo-polyploidization history and plant inulin production.</title>
        <authorList>
            <person name="Fan W."/>
            <person name="Wang S."/>
            <person name="Wang H."/>
            <person name="Wang A."/>
            <person name="Jiang F."/>
            <person name="Liu H."/>
            <person name="Zhao H."/>
            <person name="Xu D."/>
            <person name="Zhang Y."/>
        </authorList>
    </citation>
    <scope>NUCLEOTIDE SEQUENCE [LARGE SCALE GENOMIC DNA]</scope>
    <source>
        <strain evidence="2">cv. Niubang</strain>
    </source>
</reference>
<evidence type="ECO:0000313" key="1">
    <source>
        <dbReference type="EMBL" id="KAI3665642.1"/>
    </source>
</evidence>
<dbReference type="EMBL" id="CM042064">
    <property type="protein sequence ID" value="KAI3665642.1"/>
    <property type="molecule type" value="Genomic_DNA"/>
</dbReference>
<name>A0ACB8XFB6_ARCLA</name>